<feature type="non-terminal residue" evidence="2">
    <location>
        <position position="1"/>
    </location>
</feature>
<feature type="compositionally biased region" description="Basic and acidic residues" evidence="1">
    <location>
        <begin position="192"/>
        <end position="210"/>
    </location>
</feature>
<name>A0A6J4TEL6_9ACTN</name>
<proteinExistence type="predicted"/>
<protein>
    <submittedName>
        <fullName evidence="2">Uncharacterized protein</fullName>
    </submittedName>
</protein>
<feature type="region of interest" description="Disordered" evidence="1">
    <location>
        <begin position="147"/>
        <end position="210"/>
    </location>
</feature>
<feature type="compositionally biased region" description="Basic and acidic residues" evidence="1">
    <location>
        <begin position="31"/>
        <end position="42"/>
    </location>
</feature>
<reference evidence="2" key="1">
    <citation type="submission" date="2020-02" db="EMBL/GenBank/DDBJ databases">
        <authorList>
            <person name="Meier V. D."/>
        </authorList>
    </citation>
    <scope>NUCLEOTIDE SEQUENCE</scope>
    <source>
        <strain evidence="2">AVDCRST_MAG67</strain>
    </source>
</reference>
<sequence length="210" mass="22700">DGTRPHRSRLVAGKPRVRHHRVCARLVLGPDRPRDGDEDPARARQAAGAGQAARAPRARRPRRHRGARDHAARRRLAEPRPGGPARAVHDGPRAALHGPGHRRGLPRPAARPVVLRAPPDRHEALALAAPLDAARVRLERDPHARRGDRCLDGLAAGDPARHRRADPVLDPAALAARHARGSRPTAGGISADSRRCPSRREHTSDGGDDM</sequence>
<dbReference type="EMBL" id="CADCVQ010000141">
    <property type="protein sequence ID" value="CAA9520764.1"/>
    <property type="molecule type" value="Genomic_DNA"/>
</dbReference>
<feature type="region of interest" description="Disordered" evidence="1">
    <location>
        <begin position="22"/>
        <end position="113"/>
    </location>
</feature>
<feature type="compositionally biased region" description="Low complexity" evidence="1">
    <location>
        <begin position="43"/>
        <end position="55"/>
    </location>
</feature>
<organism evidence="2">
    <name type="scientific">uncultured Solirubrobacteraceae bacterium</name>
    <dbReference type="NCBI Taxonomy" id="1162706"/>
    <lineage>
        <taxon>Bacteria</taxon>
        <taxon>Bacillati</taxon>
        <taxon>Actinomycetota</taxon>
        <taxon>Thermoleophilia</taxon>
        <taxon>Solirubrobacterales</taxon>
        <taxon>Solirubrobacteraceae</taxon>
        <taxon>environmental samples</taxon>
    </lineage>
</organism>
<evidence type="ECO:0000256" key="1">
    <source>
        <dbReference type="SAM" id="MobiDB-lite"/>
    </source>
</evidence>
<dbReference type="AlphaFoldDB" id="A0A6J4TEL6"/>
<feature type="non-terminal residue" evidence="2">
    <location>
        <position position="210"/>
    </location>
</feature>
<evidence type="ECO:0000313" key="2">
    <source>
        <dbReference type="EMBL" id="CAA9520764.1"/>
    </source>
</evidence>
<accession>A0A6J4TEL6</accession>
<gene>
    <name evidence="2" type="ORF">AVDCRST_MAG67-3356</name>
</gene>
<feature type="compositionally biased region" description="Basic residues" evidence="1">
    <location>
        <begin position="56"/>
        <end position="74"/>
    </location>
</feature>